<dbReference type="SUPFAM" id="SSF52540">
    <property type="entry name" value="P-loop containing nucleoside triphosphate hydrolases"/>
    <property type="match status" value="1"/>
</dbReference>
<dbReference type="PROSITE" id="PS00675">
    <property type="entry name" value="SIGMA54_INTERACT_1"/>
    <property type="match status" value="1"/>
</dbReference>
<keyword evidence="6" id="KW-1185">Reference proteome</keyword>
<dbReference type="InterPro" id="IPR025662">
    <property type="entry name" value="Sigma_54_int_dom_ATP-bd_1"/>
</dbReference>
<organism evidence="5 6">
    <name type="scientific">Methanorbis rubei</name>
    <dbReference type="NCBI Taxonomy" id="3028300"/>
    <lineage>
        <taxon>Archaea</taxon>
        <taxon>Methanobacteriati</taxon>
        <taxon>Methanobacteriota</taxon>
        <taxon>Stenosarchaea group</taxon>
        <taxon>Methanomicrobia</taxon>
        <taxon>Methanomicrobiales</taxon>
        <taxon>Methanocorpusculaceae</taxon>
        <taxon>Methanorbis</taxon>
    </lineage>
</organism>
<dbReference type="Proteomes" id="UP001283212">
    <property type="component" value="Unassembled WGS sequence"/>
</dbReference>
<keyword evidence="1 3" id="KW-0175">Coiled coil</keyword>
<dbReference type="GO" id="GO:0006302">
    <property type="term" value="P:double-strand break repair"/>
    <property type="evidence" value="ECO:0007669"/>
    <property type="project" value="InterPro"/>
</dbReference>
<dbReference type="GO" id="GO:0016887">
    <property type="term" value="F:ATP hydrolysis activity"/>
    <property type="evidence" value="ECO:0007669"/>
    <property type="project" value="InterPro"/>
</dbReference>
<dbReference type="EMBL" id="JAWDKB010000001">
    <property type="protein sequence ID" value="MDV0442822.1"/>
    <property type="molecule type" value="Genomic_DNA"/>
</dbReference>
<sequence>MKPIRLTMSSFGPYAKETVIDFSVFDGSGIFLITGDTGSGKTTIFDAITYALYGVASGSIREAKTLASDFAGPDAVPFVELVFLHRNETYTIRRTPAYIIAGTEKKATASLVMPTGTEISGAKHVGEEVLLLLGLDSQQFRQVAMLAQNDFQKFLFSTSKERADILRKLFATERFEEFQNRIAAQARAAKQETEKIQQSCVERAGRFIAAPETAFAALLDEVRGSPDGFFRLNDLSAAAGTQFRDDKTHAAVLKGECQSARNRTAEINASIEAAKQINADLDRLLETTAVAQKLREQESEMAKLGERLEMSQKVREVVPYGERADAACERLTAARNGCGAAKARLTAAQEKAEAAAAELSKAQRENLSLPLMQEEIGKLKGFVPQFAEYETVRGQHVRGGSELERIEKELEGRKADQKRMNVQRDRLMLRLSELAPVPEKLSVAKHREDQIAVRLTSLDALTKELLVYQKTVKECSLKEIAYTKAADAYEETRDVFTRKERAFFDGQAGIMAKDLRAGSPCPVCGSSLHPRPASLPAGIPTEAELNASKAELSTKENARSRAASECSGARSTLRAGEQHLLSAAELLFTLPKRSDWARILDGLIREETNSSEGQLKTIRAEIAELQTLLTEKSALEAELKQMHDSSPQREEELAELSENAADIRQRAGYAKARAEALKGQLPPEYSSVAELTEEIKKRESAISDRRTREAKLLERSDLAKSARYDAASACTAAEEIFSDAERASRESGEAFNNALLMRGFTRDGYHNALMSDAEVLAAQEKLKQYRELRSSTDGQIVLLKKKTEGYTTIDIPALAAGLADEERRYAALQEEEKDLGYRIMQNSAALSEISGFLEKYAAVSARHTELSDLSRAANGDAAGLGVRMKFEEYVQSAYLGRILEKANIRLHAMTDGRFRVVQRSAATDQRRKEGLEMDVIDFYTGKQRPTSTLSGGESFKAALSLALGLSDVIMETSGGIELDALFIDEGFGSLDSVSLDQAIETLATLAAPRTGSRLIGIISHVEDLRQRIEKKIIVAKNPDGSTAKVVV</sequence>
<accession>A0AAE4MD46</accession>
<evidence type="ECO:0000256" key="2">
    <source>
        <dbReference type="ARBA" id="ARBA00049666"/>
    </source>
</evidence>
<dbReference type="InterPro" id="IPR027417">
    <property type="entry name" value="P-loop_NTPase"/>
</dbReference>
<reference evidence="5 6" key="1">
    <citation type="submission" date="2023-06" db="EMBL/GenBank/DDBJ databases">
        <title>Genome sequence of Methancorpusculaceae sp. Cs1.</title>
        <authorList>
            <person name="Protasov E."/>
            <person name="Platt K."/>
            <person name="Poehlein A."/>
            <person name="Daniel R."/>
            <person name="Brune A."/>
        </authorList>
    </citation>
    <scope>NUCLEOTIDE SEQUENCE [LARGE SCALE GENOMIC DNA]</scope>
    <source>
        <strain evidence="5 6">Cs1</strain>
    </source>
</reference>
<dbReference type="RefSeq" id="WP_338095362.1">
    <property type="nucleotide sequence ID" value="NZ_JAWDKB010000001.1"/>
</dbReference>
<feature type="coiled-coil region" evidence="3">
    <location>
        <begin position="338"/>
        <end position="365"/>
    </location>
</feature>
<dbReference type="InterPro" id="IPR038729">
    <property type="entry name" value="Rad50/SbcC_AAA"/>
</dbReference>
<dbReference type="PANTHER" id="PTHR32114">
    <property type="entry name" value="ABC TRANSPORTER ABCH.3"/>
    <property type="match status" value="1"/>
</dbReference>
<feature type="domain" description="Rad50/SbcC-type AAA" evidence="4">
    <location>
        <begin position="5"/>
        <end position="200"/>
    </location>
</feature>
<dbReference type="Gene3D" id="3.40.50.300">
    <property type="entry name" value="P-loop containing nucleotide triphosphate hydrolases"/>
    <property type="match status" value="2"/>
</dbReference>
<feature type="coiled-coil region" evidence="3">
    <location>
        <begin position="618"/>
        <end position="645"/>
    </location>
</feature>
<proteinExistence type="inferred from homology"/>
<evidence type="ECO:0000313" key="5">
    <source>
        <dbReference type="EMBL" id="MDV0442822.1"/>
    </source>
</evidence>
<gene>
    <name evidence="5" type="ORF">McpCs1_01700</name>
</gene>
<evidence type="ECO:0000256" key="1">
    <source>
        <dbReference type="ARBA" id="ARBA00023054"/>
    </source>
</evidence>
<evidence type="ECO:0000259" key="4">
    <source>
        <dbReference type="Pfam" id="PF13476"/>
    </source>
</evidence>
<comment type="caution">
    <text evidence="5">The sequence shown here is derived from an EMBL/GenBank/DDBJ whole genome shotgun (WGS) entry which is preliminary data.</text>
</comment>
<comment type="similarity">
    <text evidence="2">Belongs to the Sph1/Sph2 family.</text>
</comment>
<dbReference type="PANTHER" id="PTHR32114:SF2">
    <property type="entry name" value="ABC TRANSPORTER ABCH.3"/>
    <property type="match status" value="1"/>
</dbReference>
<dbReference type="Pfam" id="PF13476">
    <property type="entry name" value="AAA_23"/>
    <property type="match status" value="1"/>
</dbReference>
<evidence type="ECO:0000256" key="3">
    <source>
        <dbReference type="SAM" id="Coils"/>
    </source>
</evidence>
<protein>
    <recommendedName>
        <fullName evidence="4">Rad50/SbcC-type AAA domain-containing protein</fullName>
    </recommendedName>
</protein>
<dbReference type="AlphaFoldDB" id="A0AAE4MD46"/>
<name>A0AAE4MD46_9EURY</name>
<dbReference type="Pfam" id="PF13558">
    <property type="entry name" value="SbcC_Walker_B"/>
    <property type="match status" value="1"/>
</dbReference>
<evidence type="ECO:0000313" key="6">
    <source>
        <dbReference type="Proteomes" id="UP001283212"/>
    </source>
</evidence>